<dbReference type="PANTHER" id="PTHR24006">
    <property type="entry name" value="UBIQUITIN CARBOXYL-TERMINAL HYDROLASE"/>
    <property type="match status" value="1"/>
</dbReference>
<dbReference type="GO" id="GO:0016579">
    <property type="term" value="P:protein deubiquitination"/>
    <property type="evidence" value="ECO:0007669"/>
    <property type="project" value="InterPro"/>
</dbReference>
<evidence type="ECO:0000256" key="7">
    <source>
        <dbReference type="ARBA" id="ARBA00022807"/>
    </source>
</evidence>
<dbReference type="PROSITE" id="PS00973">
    <property type="entry name" value="USP_2"/>
    <property type="match status" value="1"/>
</dbReference>
<evidence type="ECO:0000256" key="4">
    <source>
        <dbReference type="ARBA" id="ARBA00022670"/>
    </source>
</evidence>
<dbReference type="Gene3D" id="3.90.70.10">
    <property type="entry name" value="Cysteine proteinases"/>
    <property type="match status" value="1"/>
</dbReference>
<feature type="region of interest" description="Disordered" evidence="8">
    <location>
        <begin position="137"/>
        <end position="176"/>
    </location>
</feature>
<protein>
    <recommendedName>
        <fullName evidence="3">ubiquitinyl hydrolase 1</fullName>
        <ecNumber evidence="3">3.4.19.12</ecNumber>
    </recommendedName>
</protein>
<evidence type="ECO:0000259" key="9">
    <source>
        <dbReference type="PROSITE" id="PS50235"/>
    </source>
</evidence>
<dbReference type="PANTHER" id="PTHR24006:SF687">
    <property type="entry name" value="UBIQUITIN CARBOXYL-TERMINAL HYDROLASE 10"/>
    <property type="match status" value="1"/>
</dbReference>
<dbReference type="InterPro" id="IPR018200">
    <property type="entry name" value="USP_CS"/>
</dbReference>
<organism evidence="10">
    <name type="scientific">Ixodes ricinus</name>
    <name type="common">Common tick</name>
    <name type="synonym">Acarus ricinus</name>
    <dbReference type="NCBI Taxonomy" id="34613"/>
    <lineage>
        <taxon>Eukaryota</taxon>
        <taxon>Metazoa</taxon>
        <taxon>Ecdysozoa</taxon>
        <taxon>Arthropoda</taxon>
        <taxon>Chelicerata</taxon>
        <taxon>Arachnida</taxon>
        <taxon>Acari</taxon>
        <taxon>Parasitiformes</taxon>
        <taxon>Ixodida</taxon>
        <taxon>Ixodoidea</taxon>
        <taxon>Ixodidae</taxon>
        <taxon>Ixodinae</taxon>
        <taxon>Ixodes</taxon>
    </lineage>
</organism>
<dbReference type="CDD" id="cd02257">
    <property type="entry name" value="Peptidase_C19"/>
    <property type="match status" value="1"/>
</dbReference>
<comment type="similarity">
    <text evidence="2">Belongs to the peptidase C19 family. USP10 subfamily.</text>
</comment>
<feature type="non-terminal residue" evidence="10">
    <location>
        <position position="1"/>
    </location>
</feature>
<proteinExistence type="evidence at transcript level"/>
<dbReference type="GO" id="GO:0005829">
    <property type="term" value="C:cytosol"/>
    <property type="evidence" value="ECO:0007669"/>
    <property type="project" value="TreeGrafter"/>
</dbReference>
<evidence type="ECO:0000256" key="2">
    <source>
        <dbReference type="ARBA" id="ARBA00005427"/>
    </source>
</evidence>
<comment type="catalytic activity">
    <reaction evidence="1">
        <text>Thiol-dependent hydrolysis of ester, thioester, amide, peptide and isopeptide bonds formed by the C-terminal Gly of ubiquitin (a 76-residue protein attached to proteins as an intracellular targeting signal).</text>
        <dbReference type="EC" id="3.4.19.12"/>
    </reaction>
</comment>
<evidence type="ECO:0000256" key="5">
    <source>
        <dbReference type="ARBA" id="ARBA00022786"/>
    </source>
</evidence>
<dbReference type="EC" id="3.4.19.12" evidence="3"/>
<feature type="domain" description="USP" evidence="9">
    <location>
        <begin position="488"/>
        <end position="844"/>
    </location>
</feature>
<evidence type="ECO:0000256" key="1">
    <source>
        <dbReference type="ARBA" id="ARBA00000707"/>
    </source>
</evidence>
<dbReference type="EMBL" id="GEFM01002270">
    <property type="protein sequence ID" value="JAP73526.1"/>
    <property type="molecule type" value="mRNA"/>
</dbReference>
<dbReference type="PROSITE" id="PS50235">
    <property type="entry name" value="USP_3"/>
    <property type="match status" value="1"/>
</dbReference>
<dbReference type="Pfam" id="PF00443">
    <property type="entry name" value="UCH"/>
    <property type="match status" value="1"/>
</dbReference>
<evidence type="ECO:0000256" key="6">
    <source>
        <dbReference type="ARBA" id="ARBA00022801"/>
    </source>
</evidence>
<dbReference type="InterPro" id="IPR001394">
    <property type="entry name" value="Peptidase_C19_UCH"/>
</dbReference>
<keyword evidence="4" id="KW-0645">Protease</keyword>
<dbReference type="GO" id="GO:0006508">
    <property type="term" value="P:proteolysis"/>
    <property type="evidence" value="ECO:0007669"/>
    <property type="project" value="UniProtKB-KW"/>
</dbReference>
<dbReference type="InterPro" id="IPR028889">
    <property type="entry name" value="USP"/>
</dbReference>
<dbReference type="SUPFAM" id="SSF54001">
    <property type="entry name" value="Cysteine proteinases"/>
    <property type="match status" value="1"/>
</dbReference>
<reference evidence="10" key="1">
    <citation type="submission" date="2016-02" db="EMBL/GenBank/DDBJ databases">
        <title>RNAseq analyses of the midgut from blood- or serum-fed Ixodes ricinus ticks.</title>
        <authorList>
            <person name="Perner J."/>
            <person name="Provaznik J."/>
            <person name="Schrenkova J."/>
            <person name="Urbanova V."/>
            <person name="Ribeiro J.M."/>
            <person name="Kopacek P."/>
        </authorList>
    </citation>
    <scope>NUCLEOTIDE SEQUENCE</scope>
    <source>
        <tissue evidence="10">Gut</tissue>
    </source>
</reference>
<evidence type="ECO:0000256" key="3">
    <source>
        <dbReference type="ARBA" id="ARBA00012759"/>
    </source>
</evidence>
<dbReference type="InterPro" id="IPR050164">
    <property type="entry name" value="Peptidase_C19"/>
</dbReference>
<dbReference type="InterPro" id="IPR038765">
    <property type="entry name" value="Papain-like_cys_pep_sf"/>
</dbReference>
<accession>A0A131Y644</accession>
<dbReference type="GO" id="GO:0005634">
    <property type="term" value="C:nucleus"/>
    <property type="evidence" value="ECO:0007669"/>
    <property type="project" value="TreeGrafter"/>
</dbReference>
<feature type="compositionally biased region" description="Basic residues" evidence="8">
    <location>
        <begin position="160"/>
        <end position="173"/>
    </location>
</feature>
<name>A0A131Y644_IXORI</name>
<dbReference type="AlphaFoldDB" id="A0A131Y644"/>
<keyword evidence="6 10" id="KW-0378">Hydrolase</keyword>
<keyword evidence="7" id="KW-0788">Thiol protease</keyword>
<dbReference type="GO" id="GO:0004843">
    <property type="term" value="F:cysteine-type deubiquitinase activity"/>
    <property type="evidence" value="ECO:0007669"/>
    <property type="project" value="UniProtKB-EC"/>
</dbReference>
<sequence length="851" mass="93011">RFGAFVCHDAEVSAMGETLMNLQFLDRTGLAVEEDNLLDDILGSGSKWVELPWRAELDYPTAWVVQIEHGVELDSGYQGGGSVPQPVASHVAGPEVPDQPPYVMHPVYMPHTVYTPQYSPSHHPPMIPQEITYDLGEQPSPAPMQPASHPAVLEGGGKRSGGRRGRKGGHHMHSQVARGVDGVQPGIEVLERMGEPLHQVPVGYHQGPLHHPHQQPGSVYGGMHAFGAQYGPPPVAHPAPMYFMYTHCTPQPQGYYGLAGHPQGPPSFVPTMVPPRASALVPTSTAGGEPVVAAHFADTLIELEPAAPEEVPQEEEQEEVPHEAPVKAAQQKGEAVKAAEDELPPKVVAPPEEAQWEAPVRLQEAKEPAVKEAVAAPTSAVPHCPPAAPISPVEESVPVALATPTTPVVNGTAASRKSWADLFKGGGGAAPSPVDGPVPATEQSVVTAGSDWEDELTPASHDEALDVALGKALHHCSVNHKPPYIQPRGLENGKNWCYINANLQALLACPAFCNLLLSLPLNTCLQKGPTGIPFIECLLYFLQTYTKPFVTDAAKKDEVVIGSPYDPEPFRDLLMKVKPDCKKGKQEDAEEFLSFLLNGLHDEMVSLMRSASNGLNGQCNGEAHQEEDSGTWRTVSHRNRSLVTRSAIYSRSPLMEIFGGEMRSCVMADGESSASLQPFFTLQLDIQDGFKSVEDALNHLAAEESVQHYRSSKSNQEVDALRRTTLEKLPMVLILHLKRFVYDKNGGCKKLMTAINIPHELTMDRKWLSNDRLPIKMRSYNLFAVLSHSGERTDKGHYVTDAYHPAGRLWLRCDDDNVTPLPEGDLLRFDNSSLVPYLLFYRRRETDPRTR</sequence>
<keyword evidence="5" id="KW-0833">Ubl conjugation pathway</keyword>
<evidence type="ECO:0000256" key="8">
    <source>
        <dbReference type="SAM" id="MobiDB-lite"/>
    </source>
</evidence>
<evidence type="ECO:0000313" key="10">
    <source>
        <dbReference type="EMBL" id="JAP73526.1"/>
    </source>
</evidence>